<feature type="chain" id="PRO_5028044151" evidence="7">
    <location>
        <begin position="26"/>
        <end position="143"/>
    </location>
</feature>
<evidence type="ECO:0000256" key="4">
    <source>
        <dbReference type="ARBA" id="ARBA00022685"/>
    </source>
</evidence>
<dbReference type="GeneID" id="111818319"/>
<evidence type="ECO:0000256" key="5">
    <source>
        <dbReference type="ARBA" id="ARBA00022702"/>
    </source>
</evidence>
<evidence type="ECO:0000256" key="1">
    <source>
        <dbReference type="ARBA" id="ARBA00004613"/>
    </source>
</evidence>
<organism evidence="8 9">
    <name type="scientific">Octodon degus</name>
    <name type="common">Degu</name>
    <name type="synonym">Sciurus degus</name>
    <dbReference type="NCBI Taxonomy" id="10160"/>
    <lineage>
        <taxon>Eukaryota</taxon>
        <taxon>Metazoa</taxon>
        <taxon>Chordata</taxon>
        <taxon>Craniata</taxon>
        <taxon>Vertebrata</taxon>
        <taxon>Euteleostomi</taxon>
        <taxon>Mammalia</taxon>
        <taxon>Eutheria</taxon>
        <taxon>Euarchontoglires</taxon>
        <taxon>Glires</taxon>
        <taxon>Rodentia</taxon>
        <taxon>Hystricomorpha</taxon>
        <taxon>Octodontidae</taxon>
        <taxon>Octodon</taxon>
    </lineage>
</organism>
<keyword evidence="4" id="KW-0165">Cleavage on pair of basic residues</keyword>
<dbReference type="PANTHER" id="PTHR12004:SF3">
    <property type="entry name" value="EARLY PLACENTA INSULIN-LIKE PEPTIDE"/>
    <property type="match status" value="1"/>
</dbReference>
<protein>
    <submittedName>
        <fullName evidence="9">Early placenta insulin-like peptide</fullName>
    </submittedName>
</protein>
<keyword evidence="8" id="KW-1185">Reference proteome</keyword>
<evidence type="ECO:0000256" key="7">
    <source>
        <dbReference type="SAM" id="SignalP"/>
    </source>
</evidence>
<dbReference type="GO" id="GO:0005576">
    <property type="term" value="C:extracellular region"/>
    <property type="evidence" value="ECO:0007669"/>
    <property type="project" value="UniProtKB-SubCell"/>
</dbReference>
<evidence type="ECO:0000256" key="3">
    <source>
        <dbReference type="ARBA" id="ARBA00022525"/>
    </source>
</evidence>
<keyword evidence="3" id="KW-0964">Secreted</keyword>
<dbReference type="SUPFAM" id="SSF56994">
    <property type="entry name" value="Insulin-like"/>
    <property type="match status" value="1"/>
</dbReference>
<comment type="subcellular location">
    <subcellularLocation>
        <location evidence="1">Secreted</location>
    </subcellularLocation>
</comment>
<keyword evidence="6" id="KW-1015">Disulfide bond</keyword>
<dbReference type="AlphaFoldDB" id="A0A6P6EZI3"/>
<name>A0A6P6EZI3_OCTDE</name>
<dbReference type="PANTHER" id="PTHR12004">
    <property type="entry name" value="RELAXIN"/>
    <property type="match status" value="1"/>
</dbReference>
<reference evidence="9" key="1">
    <citation type="submission" date="2025-08" db="UniProtKB">
        <authorList>
            <consortium name="RefSeq"/>
        </authorList>
    </citation>
    <scope>IDENTIFICATION</scope>
</reference>
<proteinExistence type="inferred from homology"/>
<dbReference type="InParanoid" id="A0A6P6EZI3"/>
<dbReference type="InterPro" id="IPR036438">
    <property type="entry name" value="Insulin-like_sf"/>
</dbReference>
<dbReference type="Proteomes" id="UP000515203">
    <property type="component" value="Unplaced"/>
</dbReference>
<feature type="signal peptide" evidence="7">
    <location>
        <begin position="1"/>
        <end position="25"/>
    </location>
</feature>
<sequence>MFGLLWSHLPIVWLMLSQFLREGSPQWVNDEKIKICGDQFDDYVIVYCLGSEKIISKIQMDQSEESESLTKTARSSIDKDAGTFDMVSEFMSNAPRDSVYEGQPPLWKDLLVQLKRTISDIIKLCCEEGCDKKTFLEVCTMEE</sequence>
<accession>A0A6P6EZI3</accession>
<dbReference type="RefSeq" id="XP_023577706.1">
    <property type="nucleotide sequence ID" value="XM_023721938.1"/>
</dbReference>
<comment type="similarity">
    <text evidence="2">Belongs to the insulin family.</text>
</comment>
<evidence type="ECO:0000313" key="8">
    <source>
        <dbReference type="Proteomes" id="UP000515203"/>
    </source>
</evidence>
<evidence type="ECO:0000256" key="2">
    <source>
        <dbReference type="ARBA" id="ARBA00009034"/>
    </source>
</evidence>
<dbReference type="InterPro" id="IPR051042">
    <property type="entry name" value="Repro_Hormone_Insulin-like"/>
</dbReference>
<dbReference type="OrthoDB" id="10336147at2759"/>
<evidence type="ECO:0000256" key="6">
    <source>
        <dbReference type="ARBA" id="ARBA00023157"/>
    </source>
</evidence>
<keyword evidence="5" id="KW-0372">Hormone</keyword>
<gene>
    <name evidence="9" type="primary">LOC111818319</name>
</gene>
<evidence type="ECO:0000313" key="9">
    <source>
        <dbReference type="RefSeq" id="XP_023577706.1"/>
    </source>
</evidence>
<dbReference type="GO" id="GO:0005179">
    <property type="term" value="F:hormone activity"/>
    <property type="evidence" value="ECO:0007669"/>
    <property type="project" value="UniProtKB-KW"/>
</dbReference>
<keyword evidence="7" id="KW-0732">Signal</keyword>